<comment type="caution">
    <text evidence="2">The sequence shown here is derived from an EMBL/GenBank/DDBJ whole genome shotgun (WGS) entry which is preliminary data.</text>
</comment>
<name>A0ABD0P4M0_CIRMR</name>
<keyword evidence="3" id="KW-1185">Reference proteome</keyword>
<organism evidence="2 3">
    <name type="scientific">Cirrhinus mrigala</name>
    <name type="common">Mrigala</name>
    <dbReference type="NCBI Taxonomy" id="683832"/>
    <lineage>
        <taxon>Eukaryota</taxon>
        <taxon>Metazoa</taxon>
        <taxon>Chordata</taxon>
        <taxon>Craniata</taxon>
        <taxon>Vertebrata</taxon>
        <taxon>Euteleostomi</taxon>
        <taxon>Actinopterygii</taxon>
        <taxon>Neopterygii</taxon>
        <taxon>Teleostei</taxon>
        <taxon>Ostariophysi</taxon>
        <taxon>Cypriniformes</taxon>
        <taxon>Cyprinidae</taxon>
        <taxon>Labeoninae</taxon>
        <taxon>Labeonini</taxon>
        <taxon>Cirrhinus</taxon>
    </lineage>
</organism>
<sequence>MNDPAVLILVLMLEQGERSLEDHTTDFVFLANMTHYPDSCLCSFYQAGLNTTTRAQLSKEGPQESLAAYVEWVVVSCNSPLAMDFTDDDTSPTLDPEPSPASPQIVEHEPEPTADGEPEPSATEPSPNSDSAEDRPGAGAQSASLYAIEEVTVEHEDAEEGPIHCTSAEGELKQDLGLGSSEKDLINFDEDIYADRSTLIPPSSELFIDPEPSVCPDLSACLDFPPSFALSTHPSLSHATSVSLQPHCSPSALVAGGSLVSASSLRVLDSTSAFRPSGSALAPVVSSASTMAPPSVGRHHGCGLGLAWLLLLWVPSVSTLAPPSLRLSDPPWAVLSPPWLLPSSDPPWTLLSPPWLLPPSSPPWTFPSSARSSSCIDFLLPSHVHSFVHLLSPTTIRPFF</sequence>
<reference evidence="2 3" key="1">
    <citation type="submission" date="2024-05" db="EMBL/GenBank/DDBJ databases">
        <title>Genome sequencing and assembly of Indian major carp, Cirrhinus mrigala (Hamilton, 1822).</title>
        <authorList>
            <person name="Mohindra V."/>
            <person name="Chowdhury L.M."/>
            <person name="Lal K."/>
            <person name="Jena J.K."/>
        </authorList>
    </citation>
    <scope>NUCLEOTIDE SEQUENCE [LARGE SCALE GENOMIC DNA]</scope>
    <source>
        <strain evidence="2">CM1030</strain>
        <tissue evidence="2">Blood</tissue>
    </source>
</reference>
<evidence type="ECO:0000256" key="1">
    <source>
        <dbReference type="SAM" id="MobiDB-lite"/>
    </source>
</evidence>
<dbReference type="EMBL" id="JAMKFB020000018">
    <property type="protein sequence ID" value="KAL0168702.1"/>
    <property type="molecule type" value="Genomic_DNA"/>
</dbReference>
<dbReference type="Proteomes" id="UP001529510">
    <property type="component" value="Unassembled WGS sequence"/>
</dbReference>
<dbReference type="AlphaFoldDB" id="A0ABD0P4M0"/>
<protein>
    <submittedName>
        <fullName evidence="2">Uncharacterized protein</fullName>
    </submittedName>
</protein>
<gene>
    <name evidence="2" type="ORF">M9458_036924</name>
</gene>
<proteinExistence type="predicted"/>
<evidence type="ECO:0000313" key="2">
    <source>
        <dbReference type="EMBL" id="KAL0168702.1"/>
    </source>
</evidence>
<evidence type="ECO:0000313" key="3">
    <source>
        <dbReference type="Proteomes" id="UP001529510"/>
    </source>
</evidence>
<feature type="region of interest" description="Disordered" evidence="1">
    <location>
        <begin position="83"/>
        <end position="141"/>
    </location>
</feature>
<accession>A0ABD0P4M0</accession>